<evidence type="ECO:0000313" key="5">
    <source>
        <dbReference type="EMBL" id="AXX83966.1"/>
    </source>
</evidence>
<name>A0AAD0WMP2_9BACT</name>
<organism evidence="5 6">
    <name type="scientific">Aliarcobacter skirrowii CCUG 10374</name>
    <dbReference type="NCBI Taxonomy" id="1032239"/>
    <lineage>
        <taxon>Bacteria</taxon>
        <taxon>Pseudomonadati</taxon>
        <taxon>Campylobacterota</taxon>
        <taxon>Epsilonproteobacteria</taxon>
        <taxon>Campylobacterales</taxon>
        <taxon>Arcobacteraceae</taxon>
        <taxon>Aliarcobacter</taxon>
    </lineage>
</organism>
<dbReference type="Pfam" id="PF22381">
    <property type="entry name" value="Staph_reg_Sar_Rot"/>
    <property type="match status" value="1"/>
</dbReference>
<evidence type="ECO:0000256" key="3">
    <source>
        <dbReference type="ARBA" id="ARBA00023163"/>
    </source>
</evidence>
<dbReference type="PRINTS" id="PR00598">
    <property type="entry name" value="HTHMARR"/>
</dbReference>
<evidence type="ECO:0000256" key="1">
    <source>
        <dbReference type="ARBA" id="ARBA00023015"/>
    </source>
</evidence>
<dbReference type="GeneID" id="61749878"/>
<dbReference type="GO" id="GO:0003700">
    <property type="term" value="F:DNA-binding transcription factor activity"/>
    <property type="evidence" value="ECO:0007669"/>
    <property type="project" value="InterPro"/>
</dbReference>
<dbReference type="SUPFAM" id="SSF46785">
    <property type="entry name" value="Winged helix' DNA-binding domain"/>
    <property type="match status" value="1"/>
</dbReference>
<dbReference type="GO" id="GO:0003677">
    <property type="term" value="F:DNA binding"/>
    <property type="evidence" value="ECO:0007669"/>
    <property type="project" value="UniProtKB-KW"/>
</dbReference>
<protein>
    <submittedName>
        <fullName evidence="5">Transcriptional regulator, MarR family</fullName>
    </submittedName>
</protein>
<evidence type="ECO:0000256" key="2">
    <source>
        <dbReference type="ARBA" id="ARBA00023125"/>
    </source>
</evidence>
<dbReference type="EMBL" id="CP032099">
    <property type="protein sequence ID" value="AXX83966.1"/>
    <property type="molecule type" value="Genomic_DNA"/>
</dbReference>
<keyword evidence="2" id="KW-0238">DNA-binding</keyword>
<dbReference type="PANTHER" id="PTHR33164">
    <property type="entry name" value="TRANSCRIPTIONAL REGULATOR, MARR FAMILY"/>
    <property type="match status" value="1"/>
</dbReference>
<dbReference type="InterPro" id="IPR039422">
    <property type="entry name" value="MarR/SlyA-like"/>
</dbReference>
<feature type="domain" description="HTH marR-type" evidence="4">
    <location>
        <begin position="8"/>
        <end position="146"/>
    </location>
</feature>
<dbReference type="RefSeq" id="WP_228137905.1">
    <property type="nucleotide sequence ID" value="NZ_CP032099.1"/>
</dbReference>
<keyword evidence="1" id="KW-0805">Transcription regulation</keyword>
<dbReference type="InterPro" id="IPR036388">
    <property type="entry name" value="WH-like_DNA-bd_sf"/>
</dbReference>
<sequence>MSDIKSYSARVQKSMKTVVRLDRIFNRINNITENHLSKYNLTFNQFKVLEVLYHLGDLNIGSITKLTSSTPGNTTVVVRNLKRDGFIESKKDEKDARASILSITKKGKESIEEVFPKHSENLDDFMKILSDEELNTLYDLLDKLYKTNKKD</sequence>
<dbReference type="Gene3D" id="1.10.10.10">
    <property type="entry name" value="Winged helix-like DNA-binding domain superfamily/Winged helix DNA-binding domain"/>
    <property type="match status" value="1"/>
</dbReference>
<keyword evidence="3" id="KW-0804">Transcription</keyword>
<dbReference type="GO" id="GO:0006950">
    <property type="term" value="P:response to stress"/>
    <property type="evidence" value="ECO:0007669"/>
    <property type="project" value="TreeGrafter"/>
</dbReference>
<dbReference type="InterPro" id="IPR036390">
    <property type="entry name" value="WH_DNA-bd_sf"/>
</dbReference>
<dbReference type="PROSITE" id="PS50995">
    <property type="entry name" value="HTH_MARR_2"/>
    <property type="match status" value="1"/>
</dbReference>
<dbReference type="SMART" id="SM00347">
    <property type="entry name" value="HTH_MARR"/>
    <property type="match status" value="1"/>
</dbReference>
<dbReference type="InterPro" id="IPR055166">
    <property type="entry name" value="Transc_reg_Sar_Rot_HTH"/>
</dbReference>
<reference evidence="5 6" key="1">
    <citation type="submission" date="2018-08" db="EMBL/GenBank/DDBJ databases">
        <title>Complete genome of the Arcobacter skirrowii type strain LMG 6621.</title>
        <authorList>
            <person name="Miller W.G."/>
            <person name="Yee E."/>
            <person name="Bono J.L."/>
        </authorList>
    </citation>
    <scope>NUCLEOTIDE SEQUENCE [LARGE SCALE GENOMIC DNA]</scope>
    <source>
        <strain evidence="5 6">CCUG 10374</strain>
    </source>
</reference>
<gene>
    <name evidence="5" type="ORF">ASKIR_0124</name>
</gene>
<evidence type="ECO:0000313" key="6">
    <source>
        <dbReference type="Proteomes" id="UP000262029"/>
    </source>
</evidence>
<proteinExistence type="predicted"/>
<evidence type="ECO:0000259" key="4">
    <source>
        <dbReference type="PROSITE" id="PS50995"/>
    </source>
</evidence>
<accession>A0AAD0WMP2</accession>
<dbReference type="AlphaFoldDB" id="A0AAD0WMP2"/>
<dbReference type="Proteomes" id="UP000262029">
    <property type="component" value="Chromosome"/>
</dbReference>
<dbReference type="InterPro" id="IPR000835">
    <property type="entry name" value="HTH_MarR-typ"/>
</dbReference>
<dbReference type="PANTHER" id="PTHR33164:SF56">
    <property type="entry name" value="HTH-TYPE TRANSCRIPTIONAL REGULATOR MHQR"/>
    <property type="match status" value="1"/>
</dbReference>